<gene>
    <name evidence="2" type="ORF">bsdtw1_01876</name>
</gene>
<dbReference type="AlphaFoldDB" id="A0A6V8SEZ3"/>
<keyword evidence="3" id="KW-1185">Reference proteome</keyword>
<dbReference type="GO" id="GO:0016491">
    <property type="term" value="F:oxidoreductase activity"/>
    <property type="evidence" value="ECO:0007669"/>
    <property type="project" value="InterPro"/>
</dbReference>
<proteinExistence type="predicted"/>
<dbReference type="InterPro" id="IPR000415">
    <property type="entry name" value="Nitroreductase-like"/>
</dbReference>
<dbReference type="Gene3D" id="3.40.109.30">
    <property type="entry name" value="putative nitroreductase (tm1586), domain 2"/>
    <property type="match status" value="1"/>
</dbReference>
<dbReference type="Gene3D" id="3.40.109.10">
    <property type="entry name" value="NADH Oxidase"/>
    <property type="match status" value="1"/>
</dbReference>
<dbReference type="EMBL" id="BLZR01000001">
    <property type="protein sequence ID" value="GFP75784.1"/>
    <property type="molecule type" value="Genomic_DNA"/>
</dbReference>
<evidence type="ECO:0000313" key="3">
    <source>
        <dbReference type="Proteomes" id="UP000580568"/>
    </source>
</evidence>
<dbReference type="RefSeq" id="WP_183277257.1">
    <property type="nucleotide sequence ID" value="NZ_BLZR01000001.1"/>
</dbReference>
<reference evidence="2 3" key="1">
    <citation type="submission" date="2020-07" db="EMBL/GenBank/DDBJ databases">
        <title>A new beta-1,3-glucan-decomposing anaerobic bacterium isolated from anoxic soil subjected to biological soil disinfestation.</title>
        <authorList>
            <person name="Ueki A."/>
            <person name="Tonouchi A."/>
        </authorList>
    </citation>
    <scope>NUCLEOTIDE SEQUENCE [LARGE SCALE GENOMIC DNA]</scope>
    <source>
        <strain evidence="2 3">TW1</strain>
    </source>
</reference>
<accession>A0A6V8SEZ3</accession>
<name>A0A6V8SEZ3_9CLOT</name>
<dbReference type="Pfam" id="PF14512">
    <property type="entry name" value="TM1586_NiRdase"/>
    <property type="match status" value="1"/>
</dbReference>
<sequence>MDILEAIEKRKSRRSYLSTPIAKDKIEKIESLISKYNEEGSISIQLIEDGSQAFNGLRKSYGMFSGVKSILALIGKVDDPHLSEKLGYYGELLVLEATKLDLGTCWVGGSFDKKTPIGKLRNDEILVCVIPIGNVEETQTIKEKLIYKAAHGKTKAVEEFYTAVGEVPKWFSEGIKAVQKAPSAKNTQKVRFNYNEGNITAGIENTYVFDLIDLGIAKAHFAIVADGYFEFGNPGKFYKNEK</sequence>
<organism evidence="2 3">
    <name type="scientific">Clostridium fungisolvens</name>
    <dbReference type="NCBI Taxonomy" id="1604897"/>
    <lineage>
        <taxon>Bacteria</taxon>
        <taxon>Bacillati</taxon>
        <taxon>Bacillota</taxon>
        <taxon>Clostridia</taxon>
        <taxon>Eubacteriales</taxon>
        <taxon>Clostridiaceae</taxon>
        <taxon>Clostridium</taxon>
    </lineage>
</organism>
<evidence type="ECO:0000313" key="2">
    <source>
        <dbReference type="EMBL" id="GFP75784.1"/>
    </source>
</evidence>
<dbReference type="InterPro" id="IPR029478">
    <property type="entry name" value="TM1586_NiRdase"/>
</dbReference>
<protein>
    <recommendedName>
        <fullName evidence="1">Putative nitroreductase TM1586 domain-containing protein</fullName>
    </recommendedName>
</protein>
<dbReference type="SUPFAM" id="SSF55469">
    <property type="entry name" value="FMN-dependent nitroreductase-like"/>
    <property type="match status" value="1"/>
</dbReference>
<evidence type="ECO:0000259" key="1">
    <source>
        <dbReference type="Pfam" id="PF14512"/>
    </source>
</evidence>
<comment type="caution">
    <text evidence="2">The sequence shown here is derived from an EMBL/GenBank/DDBJ whole genome shotgun (WGS) entry which is preliminary data.</text>
</comment>
<dbReference type="Proteomes" id="UP000580568">
    <property type="component" value="Unassembled WGS sequence"/>
</dbReference>
<dbReference type="CDD" id="cd02062">
    <property type="entry name" value="Nitro_FMN_reductase"/>
    <property type="match status" value="1"/>
</dbReference>
<feature type="domain" description="Putative nitroreductase TM1586" evidence="1">
    <location>
        <begin position="2"/>
        <end position="225"/>
    </location>
</feature>